<evidence type="ECO:0000256" key="1">
    <source>
        <dbReference type="ARBA" id="ARBA00005417"/>
    </source>
</evidence>
<comment type="similarity">
    <text evidence="1">Belongs to the ABC transporter superfamily.</text>
</comment>
<dbReference type="InterPro" id="IPR046342">
    <property type="entry name" value="CBS_dom_sf"/>
</dbReference>
<dbReference type="InterPro" id="IPR027417">
    <property type="entry name" value="P-loop_NTPase"/>
</dbReference>
<dbReference type="InterPro" id="IPR003593">
    <property type="entry name" value="AAA+_ATPase"/>
</dbReference>
<dbReference type="Proteomes" id="UP000325211">
    <property type="component" value="Chromosome"/>
</dbReference>
<dbReference type="EMBL" id="CP029190">
    <property type="protein sequence ID" value="QES49448.1"/>
    <property type="molecule type" value="Genomic_DNA"/>
</dbReference>
<evidence type="ECO:0000313" key="11">
    <source>
        <dbReference type="Proteomes" id="UP000325211"/>
    </source>
</evidence>
<dbReference type="PROSITE" id="PS00211">
    <property type="entry name" value="ABC_TRANSPORTER_1"/>
    <property type="match status" value="1"/>
</dbReference>
<dbReference type="GO" id="GO:0005524">
    <property type="term" value="F:ATP binding"/>
    <property type="evidence" value="ECO:0007669"/>
    <property type="project" value="UniProtKB-KW"/>
</dbReference>
<evidence type="ECO:0000256" key="6">
    <source>
        <dbReference type="PROSITE-ProRule" id="PRU00703"/>
    </source>
</evidence>
<keyword evidence="6" id="KW-0129">CBS domain</keyword>
<sequence>MIRFEHVTKRYPDGTTAVADLSFEVAEGELVTLVGPSGCGKTTTMKMVNRLIEPTGGRILLDGQDIAAADPVELRRRIGYVIQQVGLFPHKTVLENTATVPQLLGAPKAKARARAAELLELVGLDPAVYGGRYPEQLSGGQRQRVGVARALAADPPVLLMDEPFGAVDPVVRERLQNEFLALQKSVRKTILLVTHDLEEAVRLGDRIAVYGHGTIEQFAAPATVLAAPANAYVAGFVGADRSLKRLAVTPVEAADLEAADLTAAHGTPPAASVPLGASLREALALLLQEDSGRIGVTDPDSGEPAGVLTAEGVHRALRRDRPQDG</sequence>
<dbReference type="OrthoDB" id="9802264at2"/>
<proteinExistence type="inferred from homology"/>
<organism evidence="10 11">
    <name type="scientific">Streptomyces venezuelae</name>
    <dbReference type="NCBI Taxonomy" id="54571"/>
    <lineage>
        <taxon>Bacteria</taxon>
        <taxon>Bacillati</taxon>
        <taxon>Actinomycetota</taxon>
        <taxon>Actinomycetes</taxon>
        <taxon>Kitasatosporales</taxon>
        <taxon>Streptomycetaceae</taxon>
        <taxon>Streptomyces</taxon>
    </lineage>
</organism>
<dbReference type="SMART" id="SM00382">
    <property type="entry name" value="AAA"/>
    <property type="match status" value="1"/>
</dbReference>
<name>A0A5P2D5U2_STRVZ</name>
<reference evidence="10 11" key="1">
    <citation type="submission" date="2018-05" db="EMBL/GenBank/DDBJ databases">
        <title>Streptomyces venezuelae.</title>
        <authorList>
            <person name="Kim W."/>
            <person name="Lee N."/>
            <person name="Cho B.-K."/>
        </authorList>
    </citation>
    <scope>NUCLEOTIDE SEQUENCE [LARGE SCALE GENOMIC DNA]</scope>
    <source>
        <strain evidence="10 11">ATCC 21782</strain>
    </source>
</reference>
<dbReference type="SUPFAM" id="SSF54631">
    <property type="entry name" value="CBS-domain pair"/>
    <property type="match status" value="1"/>
</dbReference>
<evidence type="ECO:0000313" key="10">
    <source>
        <dbReference type="EMBL" id="QES49448.1"/>
    </source>
</evidence>
<dbReference type="PANTHER" id="PTHR43117:SF4">
    <property type="entry name" value="OSMOPROTECTANT IMPORT ATP-BINDING PROTEIN OSMV"/>
    <property type="match status" value="1"/>
</dbReference>
<keyword evidence="2" id="KW-0813">Transport</keyword>
<evidence type="ECO:0000256" key="4">
    <source>
        <dbReference type="ARBA" id="ARBA00022840"/>
    </source>
</evidence>
<feature type="domain" description="CBS" evidence="9">
    <location>
        <begin position="266"/>
        <end position="323"/>
    </location>
</feature>
<feature type="region of interest" description="Disordered" evidence="7">
    <location>
        <begin position="294"/>
        <end position="325"/>
    </location>
</feature>
<dbReference type="GO" id="GO:0016887">
    <property type="term" value="F:ATP hydrolysis activity"/>
    <property type="evidence" value="ECO:0007669"/>
    <property type="project" value="InterPro"/>
</dbReference>
<evidence type="ECO:0000256" key="5">
    <source>
        <dbReference type="ARBA" id="ARBA00066388"/>
    </source>
</evidence>
<gene>
    <name evidence="10" type="ORF">DEJ50_18165</name>
</gene>
<dbReference type="PANTHER" id="PTHR43117">
    <property type="entry name" value="OSMOPROTECTANT IMPORT ATP-BINDING PROTEIN OSMV"/>
    <property type="match status" value="1"/>
</dbReference>
<evidence type="ECO:0000259" key="8">
    <source>
        <dbReference type="PROSITE" id="PS50893"/>
    </source>
</evidence>
<dbReference type="InterPro" id="IPR017871">
    <property type="entry name" value="ABC_transporter-like_CS"/>
</dbReference>
<dbReference type="Pfam" id="PF00005">
    <property type="entry name" value="ABC_tran"/>
    <property type="match status" value="1"/>
</dbReference>
<dbReference type="EC" id="7.6.2.9" evidence="5"/>
<dbReference type="InterPro" id="IPR000644">
    <property type="entry name" value="CBS_dom"/>
</dbReference>
<evidence type="ECO:0000256" key="3">
    <source>
        <dbReference type="ARBA" id="ARBA00022741"/>
    </source>
</evidence>
<evidence type="ECO:0000256" key="2">
    <source>
        <dbReference type="ARBA" id="ARBA00022448"/>
    </source>
</evidence>
<evidence type="ECO:0000256" key="7">
    <source>
        <dbReference type="SAM" id="MobiDB-lite"/>
    </source>
</evidence>
<feature type="domain" description="ABC transporter" evidence="8">
    <location>
        <begin position="2"/>
        <end position="237"/>
    </location>
</feature>
<dbReference type="RefSeq" id="WP_150209030.1">
    <property type="nucleotide sequence ID" value="NZ_CP029190.1"/>
</dbReference>
<dbReference type="FunFam" id="3.40.50.300:FF:000425">
    <property type="entry name" value="Probable ABC transporter, ATP-binding subunit"/>
    <property type="match status" value="1"/>
</dbReference>
<dbReference type="SUPFAM" id="SSF52540">
    <property type="entry name" value="P-loop containing nucleoside triphosphate hydrolases"/>
    <property type="match status" value="1"/>
</dbReference>
<dbReference type="Gene3D" id="3.40.50.300">
    <property type="entry name" value="P-loop containing nucleotide triphosphate hydrolases"/>
    <property type="match status" value="1"/>
</dbReference>
<dbReference type="GO" id="GO:0015418">
    <property type="term" value="F:ABC-type quaternary ammonium compound transporting activity"/>
    <property type="evidence" value="ECO:0007669"/>
    <property type="project" value="UniProtKB-EC"/>
</dbReference>
<accession>A0A5P2D5U2</accession>
<dbReference type="PROSITE" id="PS51371">
    <property type="entry name" value="CBS"/>
    <property type="match status" value="1"/>
</dbReference>
<evidence type="ECO:0000259" key="9">
    <source>
        <dbReference type="PROSITE" id="PS51371"/>
    </source>
</evidence>
<dbReference type="PROSITE" id="PS50893">
    <property type="entry name" value="ABC_TRANSPORTER_2"/>
    <property type="match status" value="1"/>
</dbReference>
<keyword evidence="3" id="KW-0547">Nucleotide-binding</keyword>
<protein>
    <recommendedName>
        <fullName evidence="5">ABC-type quaternary amine transporter</fullName>
        <ecNumber evidence="5">7.6.2.9</ecNumber>
    </recommendedName>
</protein>
<dbReference type="AlphaFoldDB" id="A0A5P2D5U2"/>
<keyword evidence="4" id="KW-0067">ATP-binding</keyword>
<dbReference type="InterPro" id="IPR003439">
    <property type="entry name" value="ABC_transporter-like_ATP-bd"/>
</dbReference>